<comment type="similarity">
    <text evidence="2">Belongs to the TMEM175 family.</text>
</comment>
<feature type="transmembrane region" description="Helical" evidence="13">
    <location>
        <begin position="86"/>
        <end position="107"/>
    </location>
</feature>
<feature type="transmembrane region" description="Helical" evidence="13">
    <location>
        <begin position="119"/>
        <end position="140"/>
    </location>
</feature>
<evidence type="ECO:0000256" key="1">
    <source>
        <dbReference type="ARBA" id="ARBA00004141"/>
    </source>
</evidence>
<evidence type="ECO:0000256" key="8">
    <source>
        <dbReference type="ARBA" id="ARBA00022989"/>
    </source>
</evidence>
<comment type="subcellular location">
    <subcellularLocation>
        <location evidence="1">Membrane</location>
        <topology evidence="1">Multi-pass membrane protein</topology>
    </subcellularLocation>
</comment>
<protein>
    <submittedName>
        <fullName evidence="14">TMEM175 family protein</fullName>
    </submittedName>
</protein>
<dbReference type="GO" id="GO:0016020">
    <property type="term" value="C:membrane"/>
    <property type="evidence" value="ECO:0007669"/>
    <property type="project" value="UniProtKB-SubCell"/>
</dbReference>
<dbReference type="EMBL" id="CP157390">
    <property type="protein sequence ID" value="XBM49539.1"/>
    <property type="molecule type" value="Genomic_DNA"/>
</dbReference>
<dbReference type="PANTHER" id="PTHR31462">
    <property type="entry name" value="ENDOSOMAL/LYSOSOMAL POTASSIUM CHANNEL TMEM175"/>
    <property type="match status" value="1"/>
</dbReference>
<sequence length="209" mass="23396">MAVMRTERGLDRLVNFSDATVAIAITLLILPLVDAAKDIGHQSFGDFFSENFWELLAFVISFAVIARYWVVHHRVFEWVESYDGRLVWLNFVWLATIVFMPFTANVLSNSNGERAEVDALYIGNLLAISLSMQAIGWVLAHSPGLVREGARDSMDSTRGWSAIIIIGVCLILAVLVPSVGMFWLFLMFLSEPVHLLLRRLAGRPSQTTP</sequence>
<keyword evidence="3" id="KW-0813">Transport</keyword>
<evidence type="ECO:0000256" key="4">
    <source>
        <dbReference type="ARBA" id="ARBA00022538"/>
    </source>
</evidence>
<proteinExistence type="inferred from homology"/>
<evidence type="ECO:0000256" key="12">
    <source>
        <dbReference type="ARBA" id="ARBA00034430"/>
    </source>
</evidence>
<dbReference type="InterPro" id="IPR010617">
    <property type="entry name" value="TMEM175-like"/>
</dbReference>
<keyword evidence="5 13" id="KW-0812">Transmembrane</keyword>
<name>A0AAU7GFU6_9MICO</name>
<comment type="catalytic activity">
    <reaction evidence="12">
        <text>K(+)(in) = K(+)(out)</text>
        <dbReference type="Rhea" id="RHEA:29463"/>
        <dbReference type="ChEBI" id="CHEBI:29103"/>
    </reaction>
</comment>
<dbReference type="Pfam" id="PF06736">
    <property type="entry name" value="TMEM175"/>
    <property type="match status" value="1"/>
</dbReference>
<evidence type="ECO:0000256" key="5">
    <source>
        <dbReference type="ARBA" id="ARBA00022692"/>
    </source>
</evidence>
<evidence type="ECO:0000313" key="14">
    <source>
        <dbReference type="EMBL" id="XBM49539.1"/>
    </source>
</evidence>
<dbReference type="RefSeq" id="WP_348789457.1">
    <property type="nucleotide sequence ID" value="NZ_CP157390.1"/>
</dbReference>
<evidence type="ECO:0000256" key="13">
    <source>
        <dbReference type="SAM" id="Phobius"/>
    </source>
</evidence>
<keyword evidence="4" id="KW-0633">Potassium transport</keyword>
<keyword evidence="7" id="KW-0630">Potassium</keyword>
<dbReference type="GO" id="GO:0005267">
    <property type="term" value="F:potassium channel activity"/>
    <property type="evidence" value="ECO:0007669"/>
    <property type="project" value="UniProtKB-KW"/>
</dbReference>
<reference evidence="14" key="1">
    <citation type="submission" date="2024-05" db="EMBL/GenBank/DDBJ databases">
        <title>The Natural Products Discovery Center: Release of the First 8490 Sequenced Strains for Exploring Actinobacteria Biosynthetic Diversity.</title>
        <authorList>
            <person name="Kalkreuter E."/>
            <person name="Kautsar S.A."/>
            <person name="Yang D."/>
            <person name="Bader C.D."/>
            <person name="Teijaro C.N."/>
            <person name="Fluegel L."/>
            <person name="Davis C.M."/>
            <person name="Simpson J.R."/>
            <person name="Lauterbach L."/>
            <person name="Steele A.D."/>
            <person name="Gui C."/>
            <person name="Meng S."/>
            <person name="Li G."/>
            <person name="Viehrig K."/>
            <person name="Ye F."/>
            <person name="Su P."/>
            <person name="Kiefer A.F."/>
            <person name="Nichols A."/>
            <person name="Cepeda A.J."/>
            <person name="Yan W."/>
            <person name="Fan B."/>
            <person name="Jiang Y."/>
            <person name="Adhikari A."/>
            <person name="Zheng C.-J."/>
            <person name="Schuster L."/>
            <person name="Cowan T.M."/>
            <person name="Smanski M.J."/>
            <person name="Chevrette M.G."/>
            <person name="de Carvalho L.P.S."/>
            <person name="Shen B."/>
        </authorList>
    </citation>
    <scope>NUCLEOTIDE SEQUENCE</scope>
    <source>
        <strain evidence="14">NPDC080035</strain>
    </source>
</reference>
<feature type="transmembrane region" description="Helical" evidence="13">
    <location>
        <begin position="160"/>
        <end position="189"/>
    </location>
</feature>
<evidence type="ECO:0000256" key="11">
    <source>
        <dbReference type="ARBA" id="ARBA00023303"/>
    </source>
</evidence>
<keyword evidence="11" id="KW-0407">Ion channel</keyword>
<keyword evidence="8 13" id="KW-1133">Transmembrane helix</keyword>
<evidence type="ECO:0000256" key="10">
    <source>
        <dbReference type="ARBA" id="ARBA00023136"/>
    </source>
</evidence>
<accession>A0AAU7GFU6</accession>
<evidence type="ECO:0000256" key="6">
    <source>
        <dbReference type="ARBA" id="ARBA00022826"/>
    </source>
</evidence>
<keyword evidence="10 13" id="KW-0472">Membrane</keyword>
<dbReference type="PANTHER" id="PTHR31462:SF5">
    <property type="entry name" value="ENDOSOMAL_LYSOSOMAL PROTON CHANNEL TMEM175"/>
    <property type="match status" value="1"/>
</dbReference>
<keyword evidence="9" id="KW-0406">Ion transport</keyword>
<keyword evidence="6" id="KW-0631">Potassium channel</keyword>
<evidence type="ECO:0000256" key="2">
    <source>
        <dbReference type="ARBA" id="ARBA00006920"/>
    </source>
</evidence>
<dbReference type="AlphaFoldDB" id="A0AAU7GFU6"/>
<evidence type="ECO:0000256" key="7">
    <source>
        <dbReference type="ARBA" id="ARBA00022958"/>
    </source>
</evidence>
<evidence type="ECO:0000256" key="9">
    <source>
        <dbReference type="ARBA" id="ARBA00023065"/>
    </source>
</evidence>
<organism evidence="14">
    <name type="scientific">Leifsonia sp. NPDC080035</name>
    <dbReference type="NCBI Taxonomy" id="3143936"/>
    <lineage>
        <taxon>Bacteria</taxon>
        <taxon>Bacillati</taxon>
        <taxon>Actinomycetota</taxon>
        <taxon>Actinomycetes</taxon>
        <taxon>Micrococcales</taxon>
        <taxon>Microbacteriaceae</taxon>
        <taxon>Leifsonia</taxon>
    </lineage>
</organism>
<evidence type="ECO:0000256" key="3">
    <source>
        <dbReference type="ARBA" id="ARBA00022448"/>
    </source>
</evidence>
<gene>
    <name evidence="14" type="ORF">AAME72_06660</name>
</gene>
<feature type="transmembrane region" description="Helical" evidence="13">
    <location>
        <begin position="51"/>
        <end position="70"/>
    </location>
</feature>
<dbReference type="GO" id="GO:0015252">
    <property type="term" value="F:proton channel activity"/>
    <property type="evidence" value="ECO:0007669"/>
    <property type="project" value="InterPro"/>
</dbReference>